<sequence length="302" mass="32588">AARGRPKLNGKTFVADNGNRLRGPFDSTEWTNAAPSANFAALKNLGFNAVHLYAENFDTTLAAGNRAAQVDLAVKYAAENDLYIIIALANGGKNGDYSLSYAEAFWKFYAPRYASQTHVLYEIQNEPVSWGPPYNSATAKPTGAINLQVQAYKIIRQYAPQTPVLFFSYSVLGYGGNAAAILGDIKALNTQIHGNANAKWTNEAVAFHGYGGVSNTKTVISGLLSEGYPAIMTEFGTVNNAIDTSFVSTLEGLGVSWLDFQGIKTNDVSTYVLTASLYETPVKNAKLCWPSDFGTFPCNEKA</sequence>
<dbReference type="Proteomes" id="UP001211907">
    <property type="component" value="Unassembled WGS sequence"/>
</dbReference>
<keyword evidence="3 4" id="KW-0326">Glycosidase</keyword>
<keyword evidence="7" id="KW-1185">Reference proteome</keyword>
<evidence type="ECO:0000256" key="2">
    <source>
        <dbReference type="ARBA" id="ARBA00022801"/>
    </source>
</evidence>
<evidence type="ECO:0000313" key="6">
    <source>
        <dbReference type="EMBL" id="KAJ3116553.1"/>
    </source>
</evidence>
<evidence type="ECO:0000256" key="4">
    <source>
        <dbReference type="RuleBase" id="RU361153"/>
    </source>
</evidence>
<dbReference type="InterPro" id="IPR001547">
    <property type="entry name" value="Glyco_hydro_5"/>
</dbReference>
<dbReference type="GO" id="GO:0000272">
    <property type="term" value="P:polysaccharide catabolic process"/>
    <property type="evidence" value="ECO:0007669"/>
    <property type="project" value="InterPro"/>
</dbReference>
<dbReference type="SUPFAM" id="SSF51445">
    <property type="entry name" value="(Trans)glycosidases"/>
    <property type="match status" value="1"/>
</dbReference>
<dbReference type="EMBL" id="JADGJH010001221">
    <property type="protein sequence ID" value="KAJ3116553.1"/>
    <property type="molecule type" value="Genomic_DNA"/>
</dbReference>
<evidence type="ECO:0000259" key="5">
    <source>
        <dbReference type="Pfam" id="PF00150"/>
    </source>
</evidence>
<organism evidence="6 7">
    <name type="scientific">Physocladia obscura</name>
    <dbReference type="NCBI Taxonomy" id="109957"/>
    <lineage>
        <taxon>Eukaryota</taxon>
        <taxon>Fungi</taxon>
        <taxon>Fungi incertae sedis</taxon>
        <taxon>Chytridiomycota</taxon>
        <taxon>Chytridiomycota incertae sedis</taxon>
        <taxon>Chytridiomycetes</taxon>
        <taxon>Chytridiales</taxon>
        <taxon>Chytriomycetaceae</taxon>
        <taxon>Physocladia</taxon>
    </lineage>
</organism>
<dbReference type="PROSITE" id="PS00659">
    <property type="entry name" value="GLYCOSYL_HYDROL_F5"/>
    <property type="match status" value="1"/>
</dbReference>
<dbReference type="InterPro" id="IPR017853">
    <property type="entry name" value="GH"/>
</dbReference>
<feature type="non-terminal residue" evidence="6">
    <location>
        <position position="1"/>
    </location>
</feature>
<keyword evidence="2 4" id="KW-0378">Hydrolase</keyword>
<feature type="domain" description="Glycoside hydrolase family 5" evidence="5">
    <location>
        <begin position="27"/>
        <end position="242"/>
    </location>
</feature>
<comment type="caution">
    <text evidence="6">The sequence shown here is derived from an EMBL/GenBank/DDBJ whole genome shotgun (WGS) entry which is preliminary data.</text>
</comment>
<proteinExistence type="inferred from homology"/>
<gene>
    <name evidence="6" type="ORF">HK100_001029</name>
</gene>
<dbReference type="GO" id="GO:0004553">
    <property type="term" value="F:hydrolase activity, hydrolyzing O-glycosyl compounds"/>
    <property type="evidence" value="ECO:0007669"/>
    <property type="project" value="InterPro"/>
</dbReference>
<protein>
    <recommendedName>
        <fullName evidence="5">Glycoside hydrolase family 5 domain-containing protein</fullName>
    </recommendedName>
</protein>
<evidence type="ECO:0000256" key="1">
    <source>
        <dbReference type="ARBA" id="ARBA00005641"/>
    </source>
</evidence>
<name>A0AAD5SZ58_9FUNG</name>
<evidence type="ECO:0000313" key="7">
    <source>
        <dbReference type="Proteomes" id="UP001211907"/>
    </source>
</evidence>
<dbReference type="Gene3D" id="3.20.20.80">
    <property type="entry name" value="Glycosidases"/>
    <property type="match status" value="1"/>
</dbReference>
<reference evidence="6" key="1">
    <citation type="submission" date="2020-05" db="EMBL/GenBank/DDBJ databases">
        <title>Phylogenomic resolution of chytrid fungi.</title>
        <authorList>
            <person name="Stajich J.E."/>
            <person name="Amses K."/>
            <person name="Simmons R."/>
            <person name="Seto K."/>
            <person name="Myers J."/>
            <person name="Bonds A."/>
            <person name="Quandt C.A."/>
            <person name="Barry K."/>
            <person name="Liu P."/>
            <person name="Grigoriev I."/>
            <person name="Longcore J.E."/>
            <person name="James T.Y."/>
        </authorList>
    </citation>
    <scope>NUCLEOTIDE SEQUENCE</scope>
    <source>
        <strain evidence="6">JEL0513</strain>
    </source>
</reference>
<evidence type="ECO:0000256" key="3">
    <source>
        <dbReference type="ARBA" id="ARBA00023295"/>
    </source>
</evidence>
<dbReference type="InterPro" id="IPR018087">
    <property type="entry name" value="Glyco_hydro_5_CS"/>
</dbReference>
<accession>A0AAD5SZ58</accession>
<dbReference type="AlphaFoldDB" id="A0AAD5SZ58"/>
<comment type="similarity">
    <text evidence="1 4">Belongs to the glycosyl hydrolase 5 (cellulase A) family.</text>
</comment>
<dbReference type="Pfam" id="PF00150">
    <property type="entry name" value="Cellulase"/>
    <property type="match status" value="1"/>
</dbReference>